<evidence type="ECO:0000256" key="5">
    <source>
        <dbReference type="ARBA" id="ARBA00023128"/>
    </source>
</evidence>
<feature type="compositionally biased region" description="Low complexity" evidence="8">
    <location>
        <begin position="31"/>
        <end position="44"/>
    </location>
</feature>
<dbReference type="AlphaFoldDB" id="A0A9P4P1Q5"/>
<comment type="subcellular location">
    <subcellularLocation>
        <location evidence="1">Mitochondrion</location>
    </subcellularLocation>
</comment>
<evidence type="ECO:0000256" key="4">
    <source>
        <dbReference type="ARBA" id="ARBA00022980"/>
    </source>
</evidence>
<dbReference type="PANTHER" id="PTHR12810:SF0">
    <property type="entry name" value="SMALL RIBOSOMAL SUBUNIT PROTEIN MS29"/>
    <property type="match status" value="1"/>
</dbReference>
<evidence type="ECO:0000313" key="9">
    <source>
        <dbReference type="EMBL" id="KAF2435213.1"/>
    </source>
</evidence>
<dbReference type="InterPro" id="IPR019368">
    <property type="entry name" value="Ribosomal_mS29"/>
</dbReference>
<gene>
    <name evidence="9" type="ORF">EJ08DRAFT_730312</name>
</gene>
<sequence>MPPRPCLRSLPLRIRDSNSIYTIPKDSRWLPATTQTSPFSTTSPNALPAPAKKKQSMEGPPKKGVRALRIKKKNFVASTAKPPAQGERKALRKRIVLSNTNAFEVPNLLDLNRENMVDTSIAGRVLGLPGELVDTLRAVEAFKVGQGWGYFRRPATLIRGEAVELGRLMEEVEIGSRGGESDKRTEFSGVGDHTGKTVRRLVHGERGVGKSVLLLQVMAMAFTRGWIVVNFPEARDLTIGHTDYAPIPNTTPTQYTQKIYTSTLLSQIIKANSSTLSKLQITLDHTSTIPIPIQSNISLDRFADLGAKNPDISWPIFQGLWRELMVPNLGRPPVFLGLDNISHILGESHYTTLNKKGKLQRIHAHDFVLVRHFVEFISGREEMGNGGLVMAATSMSDHAKSTALDVCITIAEARQISRSTTTTDNNPATLPITTVRGYLTNPSNPSMHTPIPTAESHPRDIAAYKLAQFYSPYKSVDERSVDALKDVETIKLEGLSKADAGRLMEYWARSGMVPKVVGEGFVGEKWSLSGGGVVGELERGVVRAGRL</sequence>
<name>A0A9P4P1Q5_9PEZI</name>
<dbReference type="OrthoDB" id="274828at2759"/>
<dbReference type="GO" id="GO:0003735">
    <property type="term" value="F:structural constituent of ribosome"/>
    <property type="evidence" value="ECO:0007669"/>
    <property type="project" value="TreeGrafter"/>
</dbReference>
<proteinExistence type="inferred from homology"/>
<feature type="region of interest" description="Disordered" evidence="8">
    <location>
        <begin position="31"/>
        <end position="64"/>
    </location>
</feature>
<comment type="caution">
    <text evidence="9">The sequence shown here is derived from an EMBL/GenBank/DDBJ whole genome shotgun (WGS) entry which is preliminary data.</text>
</comment>
<evidence type="ECO:0000256" key="2">
    <source>
        <dbReference type="ARBA" id="ARBA00009863"/>
    </source>
</evidence>
<keyword evidence="10" id="KW-1185">Reference proteome</keyword>
<evidence type="ECO:0000256" key="3">
    <source>
        <dbReference type="ARBA" id="ARBA00022946"/>
    </source>
</evidence>
<keyword evidence="3" id="KW-0809">Transit peptide</keyword>
<keyword evidence="6" id="KW-0687">Ribonucleoprotein</keyword>
<keyword evidence="5" id="KW-0496">Mitochondrion</keyword>
<evidence type="ECO:0000313" key="10">
    <source>
        <dbReference type="Proteomes" id="UP000800235"/>
    </source>
</evidence>
<reference evidence="9" key="1">
    <citation type="journal article" date="2020" name="Stud. Mycol.">
        <title>101 Dothideomycetes genomes: a test case for predicting lifestyles and emergence of pathogens.</title>
        <authorList>
            <person name="Haridas S."/>
            <person name="Albert R."/>
            <person name="Binder M."/>
            <person name="Bloem J."/>
            <person name="Labutti K."/>
            <person name="Salamov A."/>
            <person name="Andreopoulos B."/>
            <person name="Baker S."/>
            <person name="Barry K."/>
            <person name="Bills G."/>
            <person name="Bluhm B."/>
            <person name="Cannon C."/>
            <person name="Castanera R."/>
            <person name="Culley D."/>
            <person name="Daum C."/>
            <person name="Ezra D."/>
            <person name="Gonzalez J."/>
            <person name="Henrissat B."/>
            <person name="Kuo A."/>
            <person name="Liang C."/>
            <person name="Lipzen A."/>
            <person name="Lutzoni F."/>
            <person name="Magnuson J."/>
            <person name="Mondo S."/>
            <person name="Nolan M."/>
            <person name="Ohm R."/>
            <person name="Pangilinan J."/>
            <person name="Park H.-J."/>
            <person name="Ramirez L."/>
            <person name="Alfaro M."/>
            <person name="Sun H."/>
            <person name="Tritt A."/>
            <person name="Yoshinaga Y."/>
            <person name="Zwiers L.-H."/>
            <person name="Turgeon B."/>
            <person name="Goodwin S."/>
            <person name="Spatafora J."/>
            <person name="Crous P."/>
            <person name="Grigoriev I."/>
        </authorList>
    </citation>
    <scope>NUCLEOTIDE SEQUENCE</scope>
    <source>
        <strain evidence="9">CBS 130266</strain>
    </source>
</reference>
<accession>A0A9P4P1Q5</accession>
<evidence type="ECO:0000256" key="6">
    <source>
        <dbReference type="ARBA" id="ARBA00023274"/>
    </source>
</evidence>
<evidence type="ECO:0000256" key="8">
    <source>
        <dbReference type="SAM" id="MobiDB-lite"/>
    </source>
</evidence>
<evidence type="ECO:0000256" key="7">
    <source>
        <dbReference type="ARBA" id="ARBA00035140"/>
    </source>
</evidence>
<organism evidence="9 10">
    <name type="scientific">Tothia fuscella</name>
    <dbReference type="NCBI Taxonomy" id="1048955"/>
    <lineage>
        <taxon>Eukaryota</taxon>
        <taxon>Fungi</taxon>
        <taxon>Dikarya</taxon>
        <taxon>Ascomycota</taxon>
        <taxon>Pezizomycotina</taxon>
        <taxon>Dothideomycetes</taxon>
        <taxon>Pleosporomycetidae</taxon>
        <taxon>Venturiales</taxon>
        <taxon>Cylindrosympodiaceae</taxon>
        <taxon>Tothia</taxon>
    </lineage>
</organism>
<keyword evidence="4" id="KW-0689">Ribosomal protein</keyword>
<evidence type="ECO:0000256" key="1">
    <source>
        <dbReference type="ARBA" id="ARBA00004173"/>
    </source>
</evidence>
<dbReference type="PANTHER" id="PTHR12810">
    <property type="entry name" value="MITOCHONDRIAL 28S RIBOSOMAL PROTEIN S29"/>
    <property type="match status" value="1"/>
</dbReference>
<dbReference type="EMBL" id="MU007014">
    <property type="protein sequence ID" value="KAF2435213.1"/>
    <property type="molecule type" value="Genomic_DNA"/>
</dbReference>
<dbReference type="Proteomes" id="UP000800235">
    <property type="component" value="Unassembled WGS sequence"/>
</dbReference>
<protein>
    <recommendedName>
        <fullName evidence="7">Small ribosomal subunit protein mS29</fullName>
    </recommendedName>
</protein>
<comment type="similarity">
    <text evidence="2">Belongs to the mitochondrion-specific ribosomal protein mS29 family.</text>
</comment>
<dbReference type="Pfam" id="PF10236">
    <property type="entry name" value="DAP3"/>
    <property type="match status" value="1"/>
</dbReference>
<dbReference type="GO" id="GO:0005763">
    <property type="term" value="C:mitochondrial small ribosomal subunit"/>
    <property type="evidence" value="ECO:0007669"/>
    <property type="project" value="TreeGrafter"/>
</dbReference>